<dbReference type="InterPro" id="IPR029058">
    <property type="entry name" value="AB_hydrolase_fold"/>
</dbReference>
<dbReference type="Proteomes" id="UP001161017">
    <property type="component" value="Unassembled WGS sequence"/>
</dbReference>
<keyword evidence="6" id="KW-1185">Reference proteome</keyword>
<evidence type="ECO:0000313" key="5">
    <source>
        <dbReference type="EMBL" id="MDI1490208.1"/>
    </source>
</evidence>
<dbReference type="EMBL" id="JAPUFD010000011">
    <property type="protein sequence ID" value="MDI1490208.1"/>
    <property type="molecule type" value="Genomic_DNA"/>
</dbReference>
<dbReference type="AlphaFoldDB" id="A0AA43QST1"/>
<evidence type="ECO:0008006" key="7">
    <source>
        <dbReference type="Google" id="ProtNLM"/>
    </source>
</evidence>
<sequence length="211" mass="23754">MAGNPGVIYYYEQFLSRLCALLQDTYPGIAHFDIHGHSHIGFEEYADPANIEEPADLNDQINYQEELLYEHVEDHRNATGRVPKVILMGHSVGSYVLLEIIRRHVEKIKIDESKDFDLIGGVLLFPTIADIAQSQLGRIARYILQFPGFARIVGALAHGLTYCLPDRALKVLIRMITRHSEYAVNTTANLLRSPMGIRQALYVDLAKVPPS</sequence>
<dbReference type="Pfam" id="PF10230">
    <property type="entry name" value="LIDHydrolase"/>
    <property type="match status" value="1"/>
</dbReference>
<dbReference type="GO" id="GO:0016298">
    <property type="term" value="F:lipase activity"/>
    <property type="evidence" value="ECO:0007669"/>
    <property type="project" value="InterPro"/>
</dbReference>
<dbReference type="GO" id="GO:0019915">
    <property type="term" value="P:lipid storage"/>
    <property type="evidence" value="ECO:0007669"/>
    <property type="project" value="InterPro"/>
</dbReference>
<comment type="similarity">
    <text evidence="2">Belongs to the AB hydrolase superfamily. LDAH family.</text>
</comment>
<dbReference type="SUPFAM" id="SSF53474">
    <property type="entry name" value="alpha/beta-Hydrolases"/>
    <property type="match status" value="1"/>
</dbReference>
<dbReference type="GO" id="GO:0005811">
    <property type="term" value="C:lipid droplet"/>
    <property type="evidence" value="ECO:0007669"/>
    <property type="project" value="UniProtKB-SubCell"/>
</dbReference>
<keyword evidence="3" id="KW-0551">Lipid droplet</keyword>
<dbReference type="PANTHER" id="PTHR13390:SF0">
    <property type="entry name" value="LIPID DROPLET-ASSOCIATED HYDROLASE"/>
    <property type="match status" value="1"/>
</dbReference>
<organism evidence="5 6">
    <name type="scientific">Ramalina farinacea</name>
    <dbReference type="NCBI Taxonomy" id="258253"/>
    <lineage>
        <taxon>Eukaryota</taxon>
        <taxon>Fungi</taxon>
        <taxon>Dikarya</taxon>
        <taxon>Ascomycota</taxon>
        <taxon>Pezizomycotina</taxon>
        <taxon>Lecanoromycetes</taxon>
        <taxon>OSLEUM clade</taxon>
        <taxon>Lecanoromycetidae</taxon>
        <taxon>Lecanorales</taxon>
        <taxon>Lecanorineae</taxon>
        <taxon>Ramalinaceae</taxon>
        <taxon>Ramalina</taxon>
    </lineage>
</organism>
<dbReference type="Gene3D" id="3.40.50.1820">
    <property type="entry name" value="alpha/beta hydrolase"/>
    <property type="match status" value="1"/>
</dbReference>
<evidence type="ECO:0000256" key="1">
    <source>
        <dbReference type="ARBA" id="ARBA00004502"/>
    </source>
</evidence>
<dbReference type="InterPro" id="IPR019363">
    <property type="entry name" value="LDAH"/>
</dbReference>
<gene>
    <name evidence="5" type="ORF">OHK93_001408</name>
</gene>
<evidence type="ECO:0000256" key="2">
    <source>
        <dbReference type="ARBA" id="ARBA00008300"/>
    </source>
</evidence>
<name>A0AA43QST1_9LECA</name>
<evidence type="ECO:0000313" key="6">
    <source>
        <dbReference type="Proteomes" id="UP001161017"/>
    </source>
</evidence>
<evidence type="ECO:0000256" key="3">
    <source>
        <dbReference type="ARBA" id="ARBA00022677"/>
    </source>
</evidence>
<evidence type="ECO:0000256" key="4">
    <source>
        <dbReference type="ARBA" id="ARBA00022801"/>
    </source>
</evidence>
<comment type="caution">
    <text evidence="5">The sequence shown here is derived from an EMBL/GenBank/DDBJ whole genome shotgun (WGS) entry which is preliminary data.</text>
</comment>
<dbReference type="PANTHER" id="PTHR13390">
    <property type="entry name" value="LIPASE"/>
    <property type="match status" value="1"/>
</dbReference>
<comment type="subcellular location">
    <subcellularLocation>
        <location evidence="1">Lipid droplet</location>
    </subcellularLocation>
</comment>
<reference evidence="5" key="1">
    <citation type="journal article" date="2023" name="Genome Biol. Evol.">
        <title>First Whole Genome Sequence and Flow Cytometry Genome Size Data for the Lichen-Forming Fungus Ramalina farinacea (Ascomycota).</title>
        <authorList>
            <person name="Llewellyn T."/>
            <person name="Mian S."/>
            <person name="Hill R."/>
            <person name="Leitch I.J."/>
            <person name="Gaya E."/>
        </authorList>
    </citation>
    <scope>NUCLEOTIDE SEQUENCE</scope>
    <source>
        <strain evidence="5">LIQ254RAFAR</strain>
    </source>
</reference>
<keyword evidence="4" id="KW-0378">Hydrolase</keyword>
<accession>A0AA43QST1</accession>
<proteinExistence type="inferred from homology"/>
<protein>
    <recommendedName>
        <fullName evidence="7">Lipid droplet-associated hydrolase</fullName>
    </recommendedName>
</protein>